<gene>
    <name evidence="1" type="ORF">KDA_77130</name>
</gene>
<dbReference type="Proteomes" id="UP000287171">
    <property type="component" value="Unassembled WGS sequence"/>
</dbReference>
<evidence type="ECO:0008006" key="3">
    <source>
        <dbReference type="Google" id="ProtNLM"/>
    </source>
</evidence>
<evidence type="ECO:0000313" key="2">
    <source>
        <dbReference type="Proteomes" id="UP000287171"/>
    </source>
</evidence>
<organism evidence="1 2">
    <name type="scientific">Dictyobacter alpinus</name>
    <dbReference type="NCBI Taxonomy" id="2014873"/>
    <lineage>
        <taxon>Bacteria</taxon>
        <taxon>Bacillati</taxon>
        <taxon>Chloroflexota</taxon>
        <taxon>Ktedonobacteria</taxon>
        <taxon>Ktedonobacterales</taxon>
        <taxon>Dictyobacteraceae</taxon>
        <taxon>Dictyobacter</taxon>
    </lineage>
</organism>
<protein>
    <recommendedName>
        <fullName evidence="3">Nucleotidyltransferase</fullName>
    </recommendedName>
</protein>
<dbReference type="RefSeq" id="WP_126632216.1">
    <property type="nucleotide sequence ID" value="NZ_BIFT01000004.1"/>
</dbReference>
<name>A0A402BLM0_9CHLR</name>
<comment type="caution">
    <text evidence="1">The sequence shown here is derived from an EMBL/GenBank/DDBJ whole genome shotgun (WGS) entry which is preliminary data.</text>
</comment>
<dbReference type="OrthoDB" id="158965at2"/>
<dbReference type="AlphaFoldDB" id="A0A402BLM0"/>
<evidence type="ECO:0000313" key="1">
    <source>
        <dbReference type="EMBL" id="GCE32229.1"/>
    </source>
</evidence>
<reference evidence="2" key="1">
    <citation type="submission" date="2018-12" db="EMBL/GenBank/DDBJ databases">
        <title>Tengunoibacter tsumagoiensis gen. nov., sp. nov., Dictyobacter kobayashii sp. nov., D. alpinus sp. nov., and D. joshuensis sp. nov. and description of Dictyobacteraceae fam. nov. within the order Ktedonobacterales isolated from Tengu-no-mugimeshi.</title>
        <authorList>
            <person name="Wang C.M."/>
            <person name="Zheng Y."/>
            <person name="Sakai Y."/>
            <person name="Toyoda A."/>
            <person name="Minakuchi Y."/>
            <person name="Abe K."/>
            <person name="Yokota A."/>
            <person name="Yabe S."/>
        </authorList>
    </citation>
    <scope>NUCLEOTIDE SEQUENCE [LARGE SCALE GENOMIC DNA]</scope>
    <source>
        <strain evidence="2">Uno16</strain>
    </source>
</reference>
<accession>A0A402BLM0</accession>
<keyword evidence="2" id="KW-1185">Reference proteome</keyword>
<sequence length="186" mass="21175">MQETQIVLYMEALGDELVQRGFSIADKIEILIAGGTYMVMHVHNRASTEDIDVLFLSDHIDLTKLPLSQQEKAFRAAVKAVAKQFKLKQSWFNDDAGPFLAEYIPQPQKVYWRDFGPIKAYFPSKEAMLVYKICGYSAKQQGDVYALAQELNLHTYDEVKAVIDALVSKKAQKDFDVEDTIDNLFD</sequence>
<dbReference type="EMBL" id="BIFT01000004">
    <property type="protein sequence ID" value="GCE32229.1"/>
    <property type="molecule type" value="Genomic_DNA"/>
</dbReference>
<proteinExistence type="predicted"/>